<keyword evidence="3" id="KW-0378">Hydrolase</keyword>
<evidence type="ECO:0000259" key="5">
    <source>
        <dbReference type="Pfam" id="PF00884"/>
    </source>
</evidence>
<dbReference type="AlphaFoldDB" id="A0A5R9L5V2"/>
<dbReference type="Gene3D" id="2.60.120.260">
    <property type="entry name" value="Galactose-binding domain-like"/>
    <property type="match status" value="1"/>
</dbReference>
<evidence type="ECO:0000313" key="6">
    <source>
        <dbReference type="EMBL" id="TLV03943.1"/>
    </source>
</evidence>
<evidence type="ECO:0000256" key="3">
    <source>
        <dbReference type="ARBA" id="ARBA00022801"/>
    </source>
</evidence>
<dbReference type="GO" id="GO:0004065">
    <property type="term" value="F:arylsulfatase activity"/>
    <property type="evidence" value="ECO:0007669"/>
    <property type="project" value="TreeGrafter"/>
</dbReference>
<dbReference type="Pfam" id="PF00884">
    <property type="entry name" value="Sulfatase"/>
    <property type="match status" value="1"/>
</dbReference>
<dbReference type="Proteomes" id="UP000306402">
    <property type="component" value="Unassembled WGS sequence"/>
</dbReference>
<comment type="caution">
    <text evidence="6">The sequence shown here is derived from an EMBL/GenBank/DDBJ whole genome shotgun (WGS) entry which is preliminary data.</text>
</comment>
<dbReference type="PANTHER" id="PTHR42693">
    <property type="entry name" value="ARYLSULFATASE FAMILY MEMBER"/>
    <property type="match status" value="1"/>
</dbReference>
<keyword evidence="2" id="KW-0479">Metal-binding</keyword>
<dbReference type="Gene3D" id="3.40.720.10">
    <property type="entry name" value="Alkaline Phosphatase, subunit A"/>
    <property type="match status" value="1"/>
</dbReference>
<dbReference type="InterPro" id="IPR000917">
    <property type="entry name" value="Sulfatase_N"/>
</dbReference>
<dbReference type="CDD" id="cd16146">
    <property type="entry name" value="ARS_like"/>
    <property type="match status" value="1"/>
</dbReference>
<dbReference type="PROSITE" id="PS00523">
    <property type="entry name" value="SULFATASE_1"/>
    <property type="match status" value="1"/>
</dbReference>
<dbReference type="SUPFAM" id="SSF53649">
    <property type="entry name" value="Alkaline phosphatase-like"/>
    <property type="match status" value="1"/>
</dbReference>
<dbReference type="InterPro" id="IPR017850">
    <property type="entry name" value="Alkaline_phosphatase_core_sf"/>
</dbReference>
<dbReference type="InterPro" id="IPR024607">
    <property type="entry name" value="Sulfatase_CS"/>
</dbReference>
<dbReference type="GO" id="GO:0046872">
    <property type="term" value="F:metal ion binding"/>
    <property type="evidence" value="ECO:0007669"/>
    <property type="project" value="UniProtKB-KW"/>
</dbReference>
<dbReference type="InterPro" id="IPR008979">
    <property type="entry name" value="Galactose-bd-like_sf"/>
</dbReference>
<dbReference type="EMBL" id="VCEJ01000002">
    <property type="protein sequence ID" value="TLV03943.1"/>
    <property type="molecule type" value="Genomic_DNA"/>
</dbReference>
<organism evidence="6 7">
    <name type="scientific">Dyadobacter luticola</name>
    <dbReference type="NCBI Taxonomy" id="1979387"/>
    <lineage>
        <taxon>Bacteria</taxon>
        <taxon>Pseudomonadati</taxon>
        <taxon>Bacteroidota</taxon>
        <taxon>Cytophagia</taxon>
        <taxon>Cytophagales</taxon>
        <taxon>Spirosomataceae</taxon>
        <taxon>Dyadobacter</taxon>
    </lineage>
</organism>
<evidence type="ECO:0000313" key="7">
    <source>
        <dbReference type="Proteomes" id="UP000306402"/>
    </source>
</evidence>
<name>A0A5R9L5V2_9BACT</name>
<gene>
    <name evidence="6" type="ORF">FEN17_10265</name>
</gene>
<evidence type="ECO:0000256" key="1">
    <source>
        <dbReference type="ARBA" id="ARBA00008779"/>
    </source>
</evidence>
<feature type="domain" description="Sulfatase N-terminal" evidence="5">
    <location>
        <begin position="33"/>
        <end position="340"/>
    </location>
</feature>
<evidence type="ECO:0000256" key="2">
    <source>
        <dbReference type="ARBA" id="ARBA00022723"/>
    </source>
</evidence>
<comment type="similarity">
    <text evidence="1">Belongs to the sulfatase family.</text>
</comment>
<dbReference type="PANTHER" id="PTHR42693:SF53">
    <property type="entry name" value="ENDO-4-O-SULFATASE"/>
    <property type="match status" value="1"/>
</dbReference>
<evidence type="ECO:0000256" key="4">
    <source>
        <dbReference type="ARBA" id="ARBA00022837"/>
    </source>
</evidence>
<keyword evidence="7" id="KW-1185">Reference proteome</keyword>
<sequence length="591" mass="65708">MNTRKLLFLQIIFFLLLGQVAFCQKTTSQSRKPNIVFILSDDQGWGDLSINGNTNIRTPNIDRIGKEGARFARFYVAPLCAPTRAGLLTGRYHYRAGVSGVSNSKEFMNLNEVTLADLFKKAGYATGAFGKWHNGSQYPYHPNGRGFDEFYGFLSGHYANYFNTMLDHNGEPERSKGYITDDLTDKALAFIEKNKSQPFVCYVPFNAPHSPFQVPDKYYDRVKARGITMKTNSKNPEDLEVTISALAMCENIDDNVGRILSKLEELKLTDNTILIYMSDNGPNSWRWNGDMKGRKGVADEGGVRVPFLIRWPGKIQPGKIVEGNAAYIDILPTLTDLAGVSAKGTKPLDGISLKPALTGAAPVPERILFSSINKNRSVRKGAYLFSGGALFDISKDSTQQNDISGKEPELAKSLSNDLENWYAEMMKNVDTLRPIPVGYRQFPKTVLPSQDAVLHRSKGGTLSYSASAPNSSWIANWSDTTSYASWNVEVNTAGRYRVNVQYTSPEPGETFTLTLNKSRISGKFPEAFDPPLIDSPDRVKRDAESYEKVFKTFTVGELQLQKGRGELKLTATDIKGPKFADIRAVELVLIK</sequence>
<reference evidence="6 7" key="1">
    <citation type="submission" date="2019-05" db="EMBL/GenBank/DDBJ databases">
        <authorList>
            <person name="Qu J.-H."/>
        </authorList>
    </citation>
    <scope>NUCLEOTIDE SEQUENCE [LARGE SCALE GENOMIC DNA]</scope>
    <source>
        <strain evidence="6 7">T17</strain>
    </source>
</reference>
<dbReference type="OrthoDB" id="9764377at2"/>
<dbReference type="CDD" id="cd02795">
    <property type="entry name" value="CBM6-CBM35-CBM36_like"/>
    <property type="match status" value="1"/>
</dbReference>
<keyword evidence="4" id="KW-0106">Calcium</keyword>
<dbReference type="SUPFAM" id="SSF49785">
    <property type="entry name" value="Galactose-binding domain-like"/>
    <property type="match status" value="1"/>
</dbReference>
<dbReference type="RefSeq" id="WP_138365152.1">
    <property type="nucleotide sequence ID" value="NZ_VCEJ01000002.1"/>
</dbReference>
<dbReference type="InterPro" id="IPR050738">
    <property type="entry name" value="Sulfatase"/>
</dbReference>
<proteinExistence type="inferred from homology"/>
<protein>
    <submittedName>
        <fullName evidence="6">N-acetylgalactosamine 6-sulfate sulfatase</fullName>
    </submittedName>
</protein>
<accession>A0A5R9L5V2</accession>